<feature type="binding site" evidence="7">
    <location>
        <begin position="150"/>
        <end position="151"/>
    </location>
    <ligand>
        <name>UDP-N-acetyl-alpha-D-muramoyl-L-alanyl-D-glutamate</name>
        <dbReference type="ChEBI" id="CHEBI:83900"/>
    </ligand>
</feature>
<organism evidence="12 13">
    <name type="scientific">Pseudoalteromonas piratica</name>
    <dbReference type="NCBI Taxonomy" id="1348114"/>
    <lineage>
        <taxon>Bacteria</taxon>
        <taxon>Pseudomonadati</taxon>
        <taxon>Pseudomonadota</taxon>
        <taxon>Gammaproteobacteria</taxon>
        <taxon>Alteromonadales</taxon>
        <taxon>Pseudoalteromonadaceae</taxon>
        <taxon>Pseudoalteromonas</taxon>
    </lineage>
</organism>
<dbReference type="InterPro" id="IPR013221">
    <property type="entry name" value="Mur_ligase_cen"/>
</dbReference>
<keyword evidence="7" id="KW-0547">Nucleotide-binding</keyword>
<evidence type="ECO:0000313" key="12">
    <source>
        <dbReference type="EMBL" id="AIY64550.1"/>
    </source>
</evidence>
<dbReference type="InterPro" id="IPR000713">
    <property type="entry name" value="Mur_ligase_N"/>
</dbReference>
<feature type="binding site" evidence="7">
    <location>
        <position position="175"/>
    </location>
    <ligand>
        <name>UDP-N-acetyl-alpha-D-muramoyl-L-alanyl-D-glutamate</name>
        <dbReference type="ChEBI" id="CHEBI:83900"/>
    </ligand>
</feature>
<dbReference type="EC" id="6.3.2.13" evidence="7"/>
<comment type="function">
    <text evidence="7">Catalyzes the addition of meso-diaminopimelic acid to the nucleotide precursor UDP-N-acetylmuramoyl-L-alanyl-D-glutamate (UMAG) in the biosynthesis of bacterial cell-wall peptidoglycan.</text>
</comment>
<dbReference type="NCBIfam" id="NF001126">
    <property type="entry name" value="PRK00139.1-4"/>
    <property type="match status" value="1"/>
</dbReference>
<evidence type="ECO:0000259" key="11">
    <source>
        <dbReference type="Pfam" id="PF08245"/>
    </source>
</evidence>
<dbReference type="eggNOG" id="COG0769">
    <property type="taxonomic scope" value="Bacteria"/>
</dbReference>
<dbReference type="GO" id="GO:0008360">
    <property type="term" value="P:regulation of cell shape"/>
    <property type="evidence" value="ECO:0007669"/>
    <property type="project" value="UniProtKB-KW"/>
</dbReference>
<dbReference type="STRING" id="1348114.OM33_04860"/>
<dbReference type="KEGG" id="pseo:OM33_04860"/>
<feature type="binding site" evidence="7">
    <location>
        <begin position="404"/>
        <end position="407"/>
    </location>
    <ligand>
        <name>meso-2,6-diaminopimelate</name>
        <dbReference type="ChEBI" id="CHEBI:57791"/>
    </ligand>
</feature>
<feature type="domain" description="Mur ligase central" evidence="11">
    <location>
        <begin position="106"/>
        <end position="308"/>
    </location>
</feature>
<dbReference type="Gene3D" id="3.90.190.20">
    <property type="entry name" value="Mur ligase, C-terminal domain"/>
    <property type="match status" value="1"/>
</dbReference>
<name>A0A0A7ED32_9GAMM</name>
<feature type="binding site" evidence="7">
    <location>
        <position position="459"/>
    </location>
    <ligand>
        <name>meso-2,6-diaminopimelate</name>
        <dbReference type="ChEBI" id="CHEBI:57791"/>
    </ligand>
</feature>
<feature type="binding site" evidence="7">
    <location>
        <position position="183"/>
    </location>
    <ligand>
        <name>UDP-N-acetyl-alpha-D-muramoyl-L-alanyl-D-glutamate</name>
        <dbReference type="ChEBI" id="CHEBI:83900"/>
    </ligand>
</feature>
<dbReference type="GO" id="GO:0005737">
    <property type="term" value="C:cytoplasm"/>
    <property type="evidence" value="ECO:0007669"/>
    <property type="project" value="UniProtKB-SubCell"/>
</dbReference>
<dbReference type="HOGENOM" id="CLU_022291_3_2_6"/>
<dbReference type="Pfam" id="PF08245">
    <property type="entry name" value="Mur_ligase_M"/>
    <property type="match status" value="1"/>
</dbReference>
<evidence type="ECO:0000256" key="4">
    <source>
        <dbReference type="ARBA" id="ARBA00022984"/>
    </source>
</evidence>
<feature type="binding site" evidence="7">
    <location>
        <position position="181"/>
    </location>
    <ligand>
        <name>UDP-N-acetyl-alpha-D-muramoyl-L-alanyl-D-glutamate</name>
        <dbReference type="ChEBI" id="CHEBI:83900"/>
    </ligand>
</feature>
<comment type="subcellular location">
    <subcellularLocation>
        <location evidence="7 8">Cytoplasm</location>
    </subcellularLocation>
</comment>
<keyword evidence="7" id="KW-0963">Cytoplasm</keyword>
<evidence type="ECO:0000259" key="9">
    <source>
        <dbReference type="Pfam" id="PF01225"/>
    </source>
</evidence>
<feature type="binding site" evidence="7">
    <location>
        <position position="380"/>
    </location>
    <ligand>
        <name>meso-2,6-diaminopimelate</name>
        <dbReference type="ChEBI" id="CHEBI:57791"/>
    </ligand>
</feature>
<dbReference type="GO" id="GO:0005524">
    <property type="term" value="F:ATP binding"/>
    <property type="evidence" value="ECO:0007669"/>
    <property type="project" value="UniProtKB-UniRule"/>
</dbReference>
<evidence type="ECO:0000313" key="13">
    <source>
        <dbReference type="Proteomes" id="UP000030341"/>
    </source>
</evidence>
<keyword evidence="7" id="KW-0460">Magnesium</keyword>
<dbReference type="Gene3D" id="3.40.1190.10">
    <property type="entry name" value="Mur-like, catalytic domain"/>
    <property type="match status" value="1"/>
</dbReference>
<comment type="similarity">
    <text evidence="1 7">Belongs to the MurCDEF family. MurE subfamily.</text>
</comment>
<keyword evidence="2 7" id="KW-0132">Cell division</keyword>
<comment type="catalytic activity">
    <reaction evidence="7">
        <text>UDP-N-acetyl-alpha-D-muramoyl-L-alanyl-D-glutamate + meso-2,6-diaminopimelate + ATP = UDP-N-acetyl-alpha-D-muramoyl-L-alanyl-gamma-D-glutamyl-meso-2,6-diaminopimelate + ADP + phosphate + H(+)</text>
        <dbReference type="Rhea" id="RHEA:23676"/>
        <dbReference type="ChEBI" id="CHEBI:15378"/>
        <dbReference type="ChEBI" id="CHEBI:30616"/>
        <dbReference type="ChEBI" id="CHEBI:43474"/>
        <dbReference type="ChEBI" id="CHEBI:57791"/>
        <dbReference type="ChEBI" id="CHEBI:83900"/>
        <dbReference type="ChEBI" id="CHEBI:83905"/>
        <dbReference type="ChEBI" id="CHEBI:456216"/>
        <dbReference type="EC" id="6.3.2.13"/>
    </reaction>
</comment>
<dbReference type="NCBIfam" id="TIGR01085">
    <property type="entry name" value="murE"/>
    <property type="match status" value="1"/>
</dbReference>
<dbReference type="GO" id="GO:0009252">
    <property type="term" value="P:peptidoglycan biosynthetic process"/>
    <property type="evidence" value="ECO:0007669"/>
    <property type="project" value="UniProtKB-UniRule"/>
</dbReference>
<evidence type="ECO:0000256" key="6">
    <source>
        <dbReference type="ARBA" id="ARBA00023316"/>
    </source>
</evidence>
<dbReference type="GO" id="GO:0051301">
    <property type="term" value="P:cell division"/>
    <property type="evidence" value="ECO:0007669"/>
    <property type="project" value="UniProtKB-KW"/>
</dbReference>
<evidence type="ECO:0000256" key="8">
    <source>
        <dbReference type="RuleBase" id="RU004135"/>
    </source>
</evidence>
<keyword evidence="7 12" id="KW-0436">Ligase</keyword>
<feature type="short sequence motif" description="Meso-diaminopimelate recognition motif" evidence="7">
    <location>
        <begin position="404"/>
        <end position="407"/>
    </location>
</feature>
<comment type="PTM">
    <text evidence="7">Carboxylation is probably crucial for Mg(2+) binding and, consequently, for the gamma-phosphate positioning of ATP.</text>
</comment>
<dbReference type="InterPro" id="IPR035911">
    <property type="entry name" value="MurE/MurF_N"/>
</dbReference>
<comment type="caution">
    <text evidence="7">Lacks conserved residue(s) required for the propagation of feature annotation.</text>
</comment>
<dbReference type="GO" id="GO:0008765">
    <property type="term" value="F:UDP-N-acetylmuramoylalanyl-D-glutamate-2,6-diaminopimelate ligase activity"/>
    <property type="evidence" value="ECO:0007669"/>
    <property type="project" value="UniProtKB-UniRule"/>
</dbReference>
<dbReference type="RefSeq" id="WP_038639427.1">
    <property type="nucleotide sequence ID" value="NZ_CP009888.1"/>
</dbReference>
<dbReference type="InterPro" id="IPR036615">
    <property type="entry name" value="Mur_ligase_C_dom_sf"/>
</dbReference>
<evidence type="ECO:0000256" key="2">
    <source>
        <dbReference type="ARBA" id="ARBA00022618"/>
    </source>
</evidence>
<dbReference type="InterPro" id="IPR005761">
    <property type="entry name" value="UDP-N-AcMur-Glu-dNH2Pim_ligase"/>
</dbReference>
<dbReference type="SUPFAM" id="SSF53244">
    <property type="entry name" value="MurD-like peptide ligases, peptide-binding domain"/>
    <property type="match status" value="1"/>
</dbReference>
<comment type="cofactor">
    <cofactor evidence="7">
        <name>Mg(2+)</name>
        <dbReference type="ChEBI" id="CHEBI:18420"/>
    </cofactor>
</comment>
<dbReference type="Pfam" id="PF02875">
    <property type="entry name" value="Mur_ligase_C"/>
    <property type="match status" value="1"/>
</dbReference>
<dbReference type="SUPFAM" id="SSF53623">
    <property type="entry name" value="MurD-like peptide ligases, catalytic domain"/>
    <property type="match status" value="1"/>
</dbReference>
<keyword evidence="13" id="KW-1185">Reference proteome</keyword>
<dbReference type="AlphaFoldDB" id="A0A0A7ED32"/>
<evidence type="ECO:0000256" key="7">
    <source>
        <dbReference type="HAMAP-Rule" id="MF_00208"/>
    </source>
</evidence>
<feature type="modified residue" description="N6-carboxylysine" evidence="7">
    <location>
        <position position="215"/>
    </location>
</feature>
<feature type="binding site" evidence="7">
    <location>
        <begin position="108"/>
        <end position="114"/>
    </location>
    <ligand>
        <name>ATP</name>
        <dbReference type="ChEBI" id="CHEBI:30616"/>
    </ligand>
</feature>
<dbReference type="SUPFAM" id="SSF63418">
    <property type="entry name" value="MurE/MurF N-terminal domain"/>
    <property type="match status" value="1"/>
</dbReference>
<dbReference type="EMBL" id="CP009888">
    <property type="protein sequence ID" value="AIY64550.1"/>
    <property type="molecule type" value="Genomic_DNA"/>
</dbReference>
<keyword evidence="6 7" id="KW-0961">Cell wall biogenesis/degradation</keyword>
<accession>A0A0A7ED32</accession>
<comment type="pathway">
    <text evidence="7 8">Cell wall biogenesis; peptidoglycan biosynthesis.</text>
</comment>
<dbReference type="InterPro" id="IPR036565">
    <property type="entry name" value="Mur-like_cat_sf"/>
</dbReference>
<feature type="binding site" evidence="7">
    <location>
        <position position="149"/>
    </location>
    <ligand>
        <name>UDP-N-acetyl-alpha-D-muramoyl-L-alanyl-D-glutamate</name>
        <dbReference type="ChEBI" id="CHEBI:83900"/>
    </ligand>
</feature>
<feature type="binding site" evidence="7">
    <location>
        <position position="25"/>
    </location>
    <ligand>
        <name>UDP-N-acetyl-alpha-D-muramoyl-L-alanyl-D-glutamate</name>
        <dbReference type="ChEBI" id="CHEBI:83900"/>
    </ligand>
</feature>
<feature type="domain" description="Mur ligase C-terminal" evidence="10">
    <location>
        <begin position="331"/>
        <end position="457"/>
    </location>
</feature>
<dbReference type="InterPro" id="IPR004101">
    <property type="entry name" value="Mur_ligase_C"/>
</dbReference>
<evidence type="ECO:0000256" key="5">
    <source>
        <dbReference type="ARBA" id="ARBA00023306"/>
    </source>
</evidence>
<dbReference type="OrthoDB" id="9800958at2"/>
<feature type="binding site" evidence="7">
    <location>
        <position position="27"/>
    </location>
    <ligand>
        <name>UDP-N-acetyl-alpha-D-muramoyl-L-alanyl-D-glutamate</name>
        <dbReference type="ChEBI" id="CHEBI:83900"/>
    </ligand>
</feature>
<evidence type="ECO:0000259" key="10">
    <source>
        <dbReference type="Pfam" id="PF02875"/>
    </source>
</evidence>
<proteinExistence type="inferred from homology"/>
<dbReference type="Gene3D" id="3.40.1390.10">
    <property type="entry name" value="MurE/MurF, N-terminal domain"/>
    <property type="match status" value="1"/>
</dbReference>
<dbReference type="PANTHER" id="PTHR23135:SF4">
    <property type="entry name" value="UDP-N-ACETYLMURAMOYL-L-ALANYL-D-GLUTAMATE--2,6-DIAMINOPIMELATE LIGASE MURE HOMOLOG, CHLOROPLASTIC"/>
    <property type="match status" value="1"/>
</dbReference>
<dbReference type="UniPathway" id="UPA00219"/>
<evidence type="ECO:0000256" key="3">
    <source>
        <dbReference type="ARBA" id="ARBA00022960"/>
    </source>
</evidence>
<gene>
    <name evidence="7" type="primary">murE</name>
    <name evidence="12" type="ORF">OM33_04860</name>
</gene>
<keyword evidence="7" id="KW-0067">ATP-binding</keyword>
<dbReference type="GO" id="GO:0071555">
    <property type="term" value="P:cell wall organization"/>
    <property type="evidence" value="ECO:0007669"/>
    <property type="project" value="UniProtKB-KW"/>
</dbReference>
<evidence type="ECO:0000256" key="1">
    <source>
        <dbReference type="ARBA" id="ARBA00005898"/>
    </source>
</evidence>
<protein>
    <recommendedName>
        <fullName evidence="7">UDP-N-acetylmuramoyl-L-alanyl-D-glutamate--2,6-diaminopimelate ligase</fullName>
        <ecNumber evidence="7">6.3.2.13</ecNumber>
    </recommendedName>
    <alternativeName>
        <fullName evidence="7">Meso-A2pm-adding enzyme</fullName>
    </alternativeName>
    <alternativeName>
        <fullName evidence="7">Meso-diaminopimelate-adding enzyme</fullName>
    </alternativeName>
    <alternativeName>
        <fullName evidence="7">UDP-MurNAc-L-Ala-D-Glu:meso-diaminopimelate ligase</fullName>
    </alternativeName>
    <alternativeName>
        <fullName evidence="7">UDP-MurNAc-tripeptide synthetase</fullName>
    </alternativeName>
    <alternativeName>
        <fullName evidence="7">UDP-N-acetylmuramyl-tripeptide synthetase</fullName>
    </alternativeName>
</protein>
<dbReference type="GO" id="GO:0000287">
    <property type="term" value="F:magnesium ion binding"/>
    <property type="evidence" value="ECO:0007669"/>
    <property type="project" value="UniProtKB-UniRule"/>
</dbReference>
<keyword evidence="3 7" id="KW-0133">Cell shape</keyword>
<feature type="binding site" evidence="7">
    <location>
        <position position="455"/>
    </location>
    <ligand>
        <name>meso-2,6-diaminopimelate</name>
        <dbReference type="ChEBI" id="CHEBI:57791"/>
    </ligand>
</feature>
<dbReference type="PANTHER" id="PTHR23135">
    <property type="entry name" value="MUR LIGASE FAMILY MEMBER"/>
    <property type="match status" value="1"/>
</dbReference>
<reference evidence="12 13" key="1">
    <citation type="submission" date="2014-11" db="EMBL/GenBank/DDBJ databases">
        <title>Complete Genome Sequence of Pseudoalteromonas sp. Strain OCN003 Isolated from Kaneohe Bay, Oahu, Hawaii.</title>
        <authorList>
            <person name="Beurmann S."/>
            <person name="Videau P."/>
            <person name="Ushijima B."/>
            <person name="Smith A.M."/>
            <person name="Aeby G.S."/>
            <person name="Callahan S.M."/>
            <person name="Belcaid M."/>
        </authorList>
    </citation>
    <scope>NUCLEOTIDE SEQUENCE [LARGE SCALE GENOMIC DNA]</scope>
    <source>
        <strain evidence="12 13">OCN003</strain>
    </source>
</reference>
<dbReference type="HAMAP" id="MF_00208">
    <property type="entry name" value="MurE"/>
    <property type="match status" value="1"/>
</dbReference>
<keyword evidence="5 7" id="KW-0131">Cell cycle</keyword>
<feature type="domain" description="Mur ligase N-terminal catalytic" evidence="9">
    <location>
        <begin position="22"/>
        <end position="94"/>
    </location>
</feature>
<keyword evidence="4 7" id="KW-0573">Peptidoglycan synthesis</keyword>
<dbReference type="Proteomes" id="UP000030341">
    <property type="component" value="Chromosome 1"/>
</dbReference>
<sequence length="486" mass="52707">MLPIDRALLAIGEPSCGIETNTLTLDSRAIAPGTAFIAIKGHQLDASRFIDSALTSGASLVLVDSQCEYLPARENVLVIDGLANKLSLFASAFYNKPSAQFKLVGVTGTNGKSTVTSMIANLANAPKQKTGVIGTLGWGQTHDLTALANTTPSAIELQHLFSQMRDYELVAMEVSSHGLVQGRVDDSEFDIAVFTNLSRDHLDYHGTMHAYGEAKLTLLTEFSTKCNVVNFDDAQVKQWLVEKKIPNPVVFGENVPSDNSYPFVSFDNATYSKQGLKCLIRSSWGERQITLPLFGKFNLYNLTAALATLLNLAYDFDWLIDKIEQLDAVVGRMQAFSADNYPTCIIDYAHTPDALEQALVALSHHVGNNITCVFGCGGDRDKGKRPLMAQIAEKYAKRVVVTNDNPRTENADAIAADILTGFQSPEKAVVELDRFAAIKLAITSTSPDGIVLIAGKGHEDYQIIGTNTVHFSDSLAAQQILKGENA</sequence>
<dbReference type="Pfam" id="PF01225">
    <property type="entry name" value="Mur_ligase"/>
    <property type="match status" value="1"/>
</dbReference>